<protein>
    <submittedName>
        <fullName evidence="3">Glycosyltransferase EpsD</fullName>
        <ecNumber evidence="3">2.4.-.-</ecNumber>
    </submittedName>
</protein>
<dbReference type="Pfam" id="PF13579">
    <property type="entry name" value="Glyco_trans_4_4"/>
    <property type="match status" value="1"/>
</dbReference>
<evidence type="ECO:0000259" key="2">
    <source>
        <dbReference type="Pfam" id="PF13579"/>
    </source>
</evidence>
<dbReference type="Proteomes" id="UP000320390">
    <property type="component" value="Chromosome"/>
</dbReference>
<dbReference type="RefSeq" id="WP_145197258.1">
    <property type="nucleotide sequence ID" value="NZ_CP036434.1"/>
</dbReference>
<dbReference type="PANTHER" id="PTHR12526">
    <property type="entry name" value="GLYCOSYLTRANSFERASE"/>
    <property type="match status" value="1"/>
</dbReference>
<feature type="domain" description="Glycosyltransferase subfamily 4-like N-terminal" evidence="2">
    <location>
        <begin position="12"/>
        <end position="179"/>
    </location>
</feature>
<dbReference type="GO" id="GO:0016757">
    <property type="term" value="F:glycosyltransferase activity"/>
    <property type="evidence" value="ECO:0007669"/>
    <property type="project" value="UniProtKB-KW"/>
</dbReference>
<keyword evidence="3" id="KW-0328">Glycosyltransferase</keyword>
<accession>A0A518ERT0</accession>
<dbReference type="CDD" id="cd03808">
    <property type="entry name" value="GT4_CapM-like"/>
    <property type="match status" value="1"/>
</dbReference>
<sequence length="387" mass="41518">MHVLHVMEATIGGTRRHLVDVAAGQIRAGLEVSIIVSTLRDPGFAADLEELERLGVHVTRIPMVREIRPVKDLNHMRQIARVLRERRPDVVHTHSSKAGVLGRRASMSTGIGVRVHTPHTFAFLFGALFGRSKRALIRSIERALSKSTQRIVAVSGSEAVTMERSGVVPEGVVRIVPNGVNPARIEGAAPLDPAEFGLDPKLPIAAVIGLVYSAKGQDLAIEAIAREDLDGLQLLFVGPGDTEELEERARALGVAHRVAFTGPRDDVPSVLATVDWLLLPSRWEGMPYVVLEAMAASLPVVATPVDGAADLVVDDVTGYLAEAISAEAIGDALNRALMAGKSRRKVLGRAGRARIEGVYTVEAMVLGLERVYQEALGASHVPGVRRP</sequence>
<organism evidence="3 4">
    <name type="scientific">Saltatorellus ferox</name>
    <dbReference type="NCBI Taxonomy" id="2528018"/>
    <lineage>
        <taxon>Bacteria</taxon>
        <taxon>Pseudomonadati</taxon>
        <taxon>Planctomycetota</taxon>
        <taxon>Planctomycetia</taxon>
        <taxon>Planctomycetia incertae sedis</taxon>
        <taxon>Saltatorellus</taxon>
    </lineage>
</organism>
<dbReference type="AlphaFoldDB" id="A0A518ERT0"/>
<proteinExistence type="predicted"/>
<feature type="domain" description="Glycosyl transferase family 1" evidence="1">
    <location>
        <begin position="194"/>
        <end position="352"/>
    </location>
</feature>
<evidence type="ECO:0000259" key="1">
    <source>
        <dbReference type="Pfam" id="PF00534"/>
    </source>
</evidence>
<keyword evidence="4" id="KW-1185">Reference proteome</keyword>
<reference evidence="3 4" key="1">
    <citation type="submission" date="2019-02" db="EMBL/GenBank/DDBJ databases">
        <title>Deep-cultivation of Planctomycetes and their phenomic and genomic characterization uncovers novel biology.</title>
        <authorList>
            <person name="Wiegand S."/>
            <person name="Jogler M."/>
            <person name="Boedeker C."/>
            <person name="Pinto D."/>
            <person name="Vollmers J."/>
            <person name="Rivas-Marin E."/>
            <person name="Kohn T."/>
            <person name="Peeters S.H."/>
            <person name="Heuer A."/>
            <person name="Rast P."/>
            <person name="Oberbeckmann S."/>
            <person name="Bunk B."/>
            <person name="Jeske O."/>
            <person name="Meyerdierks A."/>
            <person name="Storesund J.E."/>
            <person name="Kallscheuer N."/>
            <person name="Luecker S."/>
            <person name="Lage O.M."/>
            <person name="Pohl T."/>
            <person name="Merkel B.J."/>
            <person name="Hornburger P."/>
            <person name="Mueller R.-W."/>
            <person name="Bruemmer F."/>
            <person name="Labrenz M."/>
            <person name="Spormann A.M."/>
            <person name="Op den Camp H."/>
            <person name="Overmann J."/>
            <person name="Amann R."/>
            <person name="Jetten M.S.M."/>
            <person name="Mascher T."/>
            <person name="Medema M.H."/>
            <person name="Devos D.P."/>
            <person name="Kaster A.-K."/>
            <person name="Ovreas L."/>
            <person name="Rohde M."/>
            <person name="Galperin M.Y."/>
            <person name="Jogler C."/>
        </authorList>
    </citation>
    <scope>NUCLEOTIDE SEQUENCE [LARGE SCALE GENOMIC DNA]</scope>
    <source>
        <strain evidence="3 4">Poly30</strain>
    </source>
</reference>
<gene>
    <name evidence="3" type="primary">epsD</name>
    <name evidence="3" type="ORF">Poly30_22970</name>
</gene>
<evidence type="ECO:0000313" key="3">
    <source>
        <dbReference type="EMBL" id="QDV06782.1"/>
    </source>
</evidence>
<dbReference type="InterPro" id="IPR001296">
    <property type="entry name" value="Glyco_trans_1"/>
</dbReference>
<dbReference type="EMBL" id="CP036434">
    <property type="protein sequence ID" value="QDV06782.1"/>
    <property type="molecule type" value="Genomic_DNA"/>
</dbReference>
<dbReference type="EC" id="2.4.-.-" evidence="3"/>
<name>A0A518ERT0_9BACT</name>
<dbReference type="OrthoDB" id="9806653at2"/>
<dbReference type="InterPro" id="IPR028098">
    <property type="entry name" value="Glyco_trans_4-like_N"/>
</dbReference>
<dbReference type="Gene3D" id="3.40.50.2000">
    <property type="entry name" value="Glycogen Phosphorylase B"/>
    <property type="match status" value="2"/>
</dbReference>
<keyword evidence="3" id="KW-0808">Transferase</keyword>
<dbReference type="SUPFAM" id="SSF53756">
    <property type="entry name" value="UDP-Glycosyltransferase/glycogen phosphorylase"/>
    <property type="match status" value="1"/>
</dbReference>
<evidence type="ECO:0000313" key="4">
    <source>
        <dbReference type="Proteomes" id="UP000320390"/>
    </source>
</evidence>
<dbReference type="Pfam" id="PF00534">
    <property type="entry name" value="Glycos_transf_1"/>
    <property type="match status" value="1"/>
</dbReference>